<dbReference type="SMART" id="SM00248">
    <property type="entry name" value="ANK"/>
    <property type="match status" value="9"/>
</dbReference>
<dbReference type="SUPFAM" id="SSF48403">
    <property type="entry name" value="Ankyrin repeat"/>
    <property type="match status" value="2"/>
</dbReference>
<dbReference type="InterPro" id="IPR016191">
    <property type="entry name" value="Ribonuclease/ribotoxin"/>
</dbReference>
<dbReference type="SUPFAM" id="SSF53933">
    <property type="entry name" value="Microbial ribonucleases"/>
    <property type="match status" value="1"/>
</dbReference>
<keyword evidence="2" id="KW-0540">Nuclease</keyword>
<dbReference type="PROSITE" id="PS50297">
    <property type="entry name" value="ANK_REP_REGION"/>
    <property type="match status" value="1"/>
</dbReference>
<dbReference type="EMBL" id="JACBAD010001936">
    <property type="protein sequence ID" value="KAF7128253.1"/>
    <property type="molecule type" value="Genomic_DNA"/>
</dbReference>
<dbReference type="GO" id="GO:0004540">
    <property type="term" value="F:RNA nuclease activity"/>
    <property type="evidence" value="ECO:0007669"/>
    <property type="project" value="InterPro"/>
</dbReference>
<accession>A0A8H6UWZ9</accession>
<evidence type="ECO:0000256" key="5">
    <source>
        <dbReference type="ARBA" id="ARBA00023043"/>
    </source>
</evidence>
<dbReference type="PROSITE" id="PS50088">
    <property type="entry name" value="ANK_REPEAT"/>
    <property type="match status" value="2"/>
</dbReference>
<protein>
    <recommendedName>
        <fullName evidence="1">protein S-acyltransferase</fullName>
        <ecNumber evidence="1">2.3.1.225</ecNumber>
    </recommendedName>
</protein>
<evidence type="ECO:0000313" key="9">
    <source>
        <dbReference type="EMBL" id="KAF7167294.1"/>
    </source>
</evidence>
<dbReference type="Gene3D" id="3.20.20.80">
    <property type="entry name" value="Glycosidases"/>
    <property type="match status" value="1"/>
</dbReference>
<feature type="repeat" description="ANK" evidence="6">
    <location>
        <begin position="615"/>
        <end position="648"/>
    </location>
</feature>
<evidence type="ECO:0000256" key="4">
    <source>
        <dbReference type="ARBA" id="ARBA00022801"/>
    </source>
</evidence>
<sequence length="1783" mass="191484">MYASSSPAAFLPSASSSSSNLLPSLATTLVPSPLVYHVVAERSNAIADNRFVLHASEAIMPPGDPIYRTKMSSSTLTRINPGLQRLADILAQAQALPHAVSEQTPALPEIHPTTRSSPRPKDAATPERQSQEDVLILENGVPRFISGRHWAWMAEEVRRTLNPVLCSESQWISDLTKQIQDIQPLLTESQESSPKQPPDDHLIWESDTSPWTSLLDTDGTPVYETDYRALLLQIIKLNDIPMLKQYISVYSRATALAPGSVYYCDPFEVAATHGRIDALRLLLEEYAADPTQTTALDRRGFILLNAACGSARVEIARFLLDSQPPLGTVSARDRWNETPLLSAAASLAYLKVEDADEGEDSYGWIRDRIARGEELMNLLLDRGACAQDAVLPHGDDGQPLDTVLGLAVSRASYALVKRLLDEGADIHTKQQYTHKPIGAGGFGREKASPRDVTALHLASFSWNPGAIEALLDYQDITDLASSRDSNGRLPLHWAAAGHDTRECWLPDDEISSRLIETFRLLLASNPSASNVQDEEGATPLLYAIGSHAACGGSKHADLAIRFLLEHGADASVSDCYGHTVLHIIAYRSVDGEPISTALLDLLVSHGASVNHIDKDGNTALHIMARNLRQVQAAKFLLGRGADVHARNAQGNTAFHEAARGIFYPRETRDNKKEDVTVADRIRAQDEMMTVLQEASGDDSMMNQLNAAGRTPRQLRSETRSWWQGTRAPTGRGRGRALGTRAPQLMNAENYTLSDWETDIQAAQDAHIDAFALNIASDPRISQIMPTAFEVAADKGFKLFLSFDYAGNGPWQALDVAQLLTVYTALDAYYQHSGKYLVSTFEGPDQADDWIQLKEEYNVFFVPDWSSVGAKPALQLGGGVADGLFSWAAWPWGPQDMDTYTDASYIQYLNESGAKPYMMAVSPWFFTNLPGYNKNWLWRGDDLWYDRWVEVIYNQPEFVEIISWNDYGESHYIGPLYDYAMEAFTIGEAPSNFAEDMPHDGWRQQLPFVIDMYKSRTAQVTEESLVTWYRLSPGTACDGGTTGNTASQLELEFAPSQIVQDRIFFSALLATPATVTVSVGGVTQTGTWTWTPDGGVGIYHGSVPFAGAGDVVVTLVRGGNQLVQVNGKAISSGCTDCLFNAWVGSDTSSVPVSASPLLSVAEEACINGTGANNFAGLCEFACYCPDSACGTEQVPLIVPTVSDFAPPACVAGTGSGALECLCSFGCNYGFCPMHACTCTAQGALVQAPDTVGAGGAPVEGLEDSGLCNFACSHGYCPEGACESSGQSSSGEVLISPDIWQGSEPNVQCIPPCTIILPPYPLGSTTTIPFGSMVTSFWTSSGTSIGTKTTVLGVPSLVTDGIPFWPIVVGASATPTAFYPLQSFMPPPTLLVLGGDEATFSPVRSGSATPSPIFPGTPYKDDCGTYGCGGGCSIQGCDQSCGLSCSTDQYHIESDSSGSGGSTNGQKPTLPLDYDGPDGLPDGDWNPVPIDTGAASAITSAMSSYMATATPVFLSAVSGSSDQVTSAQAAVTAVKQAMASHVSQVQTMIGIENPDADNSAALQCEGIAIEAGDDICETWPDSPPSPLRKRAAPPTCEPGFIGPMLPASNVDVIPEFTGCDSRVGFCALSQSDIVNAVEQGVRYRLAPRQGVFRPSTPNWQTATKGAYPHPYFNGDNLPFTSDCMNAGSEFGNFLEFPIMPDGSLLVAGKNSKIDVGTDRVVFKLKPNGASIDDGWSYMFCGVMTHFTAAKVTQLINNEPKSVLPFEICGATCVEAVLSDCSWLWS</sequence>
<dbReference type="EC" id="2.3.1.225" evidence="1"/>
<dbReference type="Proteomes" id="UP000630445">
    <property type="component" value="Unassembled WGS sequence"/>
</dbReference>
<keyword evidence="3" id="KW-0677">Repeat</keyword>
<dbReference type="GO" id="GO:0003723">
    <property type="term" value="F:RNA binding"/>
    <property type="evidence" value="ECO:0007669"/>
    <property type="project" value="InterPro"/>
</dbReference>
<evidence type="ECO:0000313" key="10">
    <source>
        <dbReference type="Proteomes" id="UP000630445"/>
    </source>
</evidence>
<dbReference type="InterPro" id="IPR002110">
    <property type="entry name" value="Ankyrin_rpt"/>
</dbReference>
<keyword evidence="5 6" id="KW-0040">ANK repeat</keyword>
<feature type="compositionally biased region" description="Low complexity" evidence="7">
    <location>
        <begin position="1468"/>
        <end position="1480"/>
    </location>
</feature>
<proteinExistence type="predicted"/>
<feature type="region of interest" description="Disordered" evidence="7">
    <location>
        <begin position="1451"/>
        <end position="1480"/>
    </location>
</feature>
<evidence type="ECO:0000256" key="3">
    <source>
        <dbReference type="ARBA" id="ARBA00022737"/>
    </source>
</evidence>
<evidence type="ECO:0000313" key="11">
    <source>
        <dbReference type="Proteomes" id="UP000662466"/>
    </source>
</evidence>
<keyword evidence="10" id="KW-1185">Reference proteome</keyword>
<gene>
    <name evidence="8" type="ORF">CNMCM5793_002795</name>
    <name evidence="9" type="ORF">CNMCM6106_002897</name>
</gene>
<name>A0A8H6UWZ9_9EURO</name>
<dbReference type="OrthoDB" id="1046782at2759"/>
<dbReference type="Pfam" id="PF03659">
    <property type="entry name" value="Glyco_hydro_71"/>
    <property type="match status" value="1"/>
</dbReference>
<dbReference type="Proteomes" id="UP000662466">
    <property type="component" value="Unassembled WGS sequence"/>
</dbReference>
<evidence type="ECO:0000256" key="7">
    <source>
        <dbReference type="SAM" id="MobiDB-lite"/>
    </source>
</evidence>
<dbReference type="PANTHER" id="PTHR24161">
    <property type="entry name" value="ANK_REP_REGION DOMAIN-CONTAINING PROTEIN-RELATED"/>
    <property type="match status" value="1"/>
</dbReference>
<dbReference type="InterPro" id="IPR036770">
    <property type="entry name" value="Ankyrin_rpt-contain_sf"/>
</dbReference>
<feature type="region of interest" description="Disordered" evidence="7">
    <location>
        <begin position="100"/>
        <end position="131"/>
    </location>
</feature>
<organism evidence="9 11">
    <name type="scientific">Aspergillus hiratsukae</name>
    <dbReference type="NCBI Taxonomy" id="1194566"/>
    <lineage>
        <taxon>Eukaryota</taxon>
        <taxon>Fungi</taxon>
        <taxon>Dikarya</taxon>
        <taxon>Ascomycota</taxon>
        <taxon>Pezizomycotina</taxon>
        <taxon>Eurotiomycetes</taxon>
        <taxon>Eurotiomycetidae</taxon>
        <taxon>Eurotiales</taxon>
        <taxon>Aspergillaceae</taxon>
        <taxon>Aspergillus</taxon>
        <taxon>Aspergillus subgen. Fumigati</taxon>
    </lineage>
</organism>
<comment type="caution">
    <text evidence="9">The sequence shown here is derived from an EMBL/GenBank/DDBJ whole genome shotgun (WGS) entry which is preliminary data.</text>
</comment>
<dbReference type="InterPro" id="IPR005197">
    <property type="entry name" value="Glyco_hydro_71"/>
</dbReference>
<evidence type="ECO:0000256" key="2">
    <source>
        <dbReference type="ARBA" id="ARBA00022722"/>
    </source>
</evidence>
<feature type="repeat" description="ANK" evidence="6">
    <location>
        <begin position="576"/>
        <end position="614"/>
    </location>
</feature>
<dbReference type="Gene3D" id="1.25.40.20">
    <property type="entry name" value="Ankyrin repeat-containing domain"/>
    <property type="match status" value="3"/>
</dbReference>
<keyword evidence="4" id="KW-0378">Hydrolase</keyword>
<dbReference type="Gene3D" id="3.10.450.30">
    <property type="entry name" value="Microbial ribonucleases"/>
    <property type="match status" value="1"/>
</dbReference>
<feature type="compositionally biased region" description="Basic and acidic residues" evidence="7">
    <location>
        <begin position="119"/>
        <end position="131"/>
    </location>
</feature>
<dbReference type="Pfam" id="PF13857">
    <property type="entry name" value="Ank_5"/>
    <property type="match status" value="1"/>
</dbReference>
<dbReference type="GO" id="GO:0019706">
    <property type="term" value="F:protein-cysteine S-palmitoyltransferase activity"/>
    <property type="evidence" value="ECO:0007669"/>
    <property type="project" value="UniProtKB-EC"/>
</dbReference>
<dbReference type="GO" id="GO:0051118">
    <property type="term" value="F:glucan endo-1,3-alpha-glucosidase activity"/>
    <property type="evidence" value="ECO:0007669"/>
    <property type="project" value="InterPro"/>
</dbReference>
<dbReference type="PANTHER" id="PTHR24161:SF85">
    <property type="entry name" value="PALMITOYLTRANSFERASE HIP14"/>
    <property type="match status" value="1"/>
</dbReference>
<feature type="region of interest" description="Disordered" evidence="7">
    <location>
        <begin position="707"/>
        <end position="737"/>
    </location>
</feature>
<reference evidence="9" key="1">
    <citation type="submission" date="2020-06" db="EMBL/GenBank/DDBJ databases">
        <title>Draft genome sequences of strains closely related to Aspergillus parafelis and Aspergillus hiratsukae.</title>
        <authorList>
            <person name="Dos Santos R.A.C."/>
            <person name="Rivero-Menendez O."/>
            <person name="Steenwyk J.L."/>
            <person name="Mead M.E."/>
            <person name="Goldman G.H."/>
            <person name="Alastruey-Izquierdo A."/>
            <person name="Rokas A."/>
        </authorList>
    </citation>
    <scope>NUCLEOTIDE SEQUENCE</scope>
    <source>
        <strain evidence="8">CNM-CM5793</strain>
        <strain evidence="9">CNM-CM6106</strain>
    </source>
</reference>
<dbReference type="CDD" id="cd11577">
    <property type="entry name" value="GH71"/>
    <property type="match status" value="1"/>
</dbReference>
<evidence type="ECO:0000256" key="6">
    <source>
        <dbReference type="PROSITE-ProRule" id="PRU00023"/>
    </source>
</evidence>
<evidence type="ECO:0000313" key="8">
    <source>
        <dbReference type="EMBL" id="KAF7128253.1"/>
    </source>
</evidence>
<dbReference type="EMBL" id="JACBAF010002115">
    <property type="protein sequence ID" value="KAF7167294.1"/>
    <property type="molecule type" value="Genomic_DNA"/>
</dbReference>
<evidence type="ECO:0000256" key="1">
    <source>
        <dbReference type="ARBA" id="ARBA00012210"/>
    </source>
</evidence>
<feature type="compositionally biased region" description="Low complexity" evidence="7">
    <location>
        <begin position="724"/>
        <end position="737"/>
    </location>
</feature>